<feature type="non-terminal residue" evidence="1">
    <location>
        <position position="137"/>
    </location>
</feature>
<proteinExistence type="predicted"/>
<evidence type="ECO:0000313" key="1">
    <source>
        <dbReference type="EMBL" id="MBW7461964.1"/>
    </source>
</evidence>
<keyword evidence="2" id="KW-1185">Reference proteome</keyword>
<dbReference type="Proteomes" id="UP001519887">
    <property type="component" value="Unassembled WGS sequence"/>
</dbReference>
<comment type="caution">
    <text evidence="1">The sequence shown here is derived from an EMBL/GenBank/DDBJ whole genome shotgun (WGS) entry which is preliminary data.</text>
</comment>
<reference evidence="1 2" key="1">
    <citation type="submission" date="2021-07" db="EMBL/GenBank/DDBJ databases">
        <title>Paenibacillus radiodurans sp. nov., isolated from the southeastern edge of Tengger Desert.</title>
        <authorList>
            <person name="Zhang G."/>
        </authorList>
    </citation>
    <scope>NUCLEOTIDE SEQUENCE [LARGE SCALE GENOMIC DNA]</scope>
    <source>
        <strain evidence="1 2">CCM 7311</strain>
    </source>
</reference>
<sequence length="137" mass="15441">GYMGDFVMAGQWFPKLAAYETVGTRGRTTEGWDAHQYHGNSEFYSDFGIYSVKINVPASYKVAATGFQTKPAAADNNRKIFSFYADDVHDFGWSASPDFVYAEEPFSTDNVPGVRIKLYLDPLHAKFKDRYMHAAKS</sequence>
<protein>
    <submittedName>
        <fullName evidence="1">M1 family peptidase</fullName>
    </submittedName>
</protein>
<feature type="non-terminal residue" evidence="1">
    <location>
        <position position="1"/>
    </location>
</feature>
<gene>
    <name evidence="1" type="ORF">K0U00_48725</name>
</gene>
<dbReference type="EMBL" id="JAHZIK010003447">
    <property type="protein sequence ID" value="MBW7461964.1"/>
    <property type="molecule type" value="Genomic_DNA"/>
</dbReference>
<evidence type="ECO:0000313" key="2">
    <source>
        <dbReference type="Proteomes" id="UP001519887"/>
    </source>
</evidence>
<accession>A0ABS7CM02</accession>
<organism evidence="1 2">
    <name type="scientific">Paenibacillus sepulcri</name>
    <dbReference type="NCBI Taxonomy" id="359917"/>
    <lineage>
        <taxon>Bacteria</taxon>
        <taxon>Bacillati</taxon>
        <taxon>Bacillota</taxon>
        <taxon>Bacilli</taxon>
        <taxon>Bacillales</taxon>
        <taxon>Paenibacillaceae</taxon>
        <taxon>Paenibacillus</taxon>
    </lineage>
</organism>
<name>A0ABS7CM02_9BACL</name>